<dbReference type="InterPro" id="IPR004593">
    <property type="entry name" value="SbcD"/>
</dbReference>
<name>A0A2T0BCF2_9CLOT</name>
<feature type="domain" description="Calcineurin-like phosphoesterase" evidence="8">
    <location>
        <begin position="1"/>
        <end position="234"/>
    </location>
</feature>
<dbReference type="GO" id="GO:0008408">
    <property type="term" value="F:3'-5' exonuclease activity"/>
    <property type="evidence" value="ECO:0007669"/>
    <property type="project" value="InterPro"/>
</dbReference>
<dbReference type="Pfam" id="PF12320">
    <property type="entry name" value="SbcD_C"/>
    <property type="match status" value="1"/>
</dbReference>
<keyword evidence="6 7" id="KW-0269">Exonuclease</keyword>
<evidence type="ECO:0000256" key="2">
    <source>
        <dbReference type="ARBA" id="ARBA00011322"/>
    </source>
</evidence>
<evidence type="ECO:0000259" key="9">
    <source>
        <dbReference type="Pfam" id="PF12320"/>
    </source>
</evidence>
<dbReference type="InterPro" id="IPR026843">
    <property type="entry name" value="SbcD_C"/>
</dbReference>
<dbReference type="AlphaFoldDB" id="A0A2T0BCF2"/>
<dbReference type="CDD" id="cd00840">
    <property type="entry name" value="MPP_Mre11_N"/>
    <property type="match status" value="1"/>
</dbReference>
<keyword evidence="5 7" id="KW-0378">Hydrolase</keyword>
<dbReference type="InterPro" id="IPR041796">
    <property type="entry name" value="Mre11_N"/>
</dbReference>
<evidence type="ECO:0000256" key="6">
    <source>
        <dbReference type="ARBA" id="ARBA00022839"/>
    </source>
</evidence>
<keyword evidence="7" id="KW-0233">DNA recombination</keyword>
<dbReference type="InterPro" id="IPR029052">
    <property type="entry name" value="Metallo-depent_PP-like"/>
</dbReference>
<dbReference type="Pfam" id="PF00149">
    <property type="entry name" value="Metallophos"/>
    <property type="match status" value="1"/>
</dbReference>
<dbReference type="NCBIfam" id="TIGR00619">
    <property type="entry name" value="sbcd"/>
    <property type="match status" value="1"/>
</dbReference>
<evidence type="ECO:0000313" key="11">
    <source>
        <dbReference type="Proteomes" id="UP000239471"/>
    </source>
</evidence>
<evidence type="ECO:0000256" key="4">
    <source>
        <dbReference type="ARBA" id="ARBA00022722"/>
    </source>
</evidence>
<evidence type="ECO:0000259" key="8">
    <source>
        <dbReference type="Pfam" id="PF00149"/>
    </source>
</evidence>
<dbReference type="GO" id="GO:0004519">
    <property type="term" value="F:endonuclease activity"/>
    <property type="evidence" value="ECO:0007669"/>
    <property type="project" value="UniProtKB-KW"/>
</dbReference>
<gene>
    <name evidence="7 10" type="primary">sbcD</name>
    <name evidence="10" type="ORF">CLVI_24140</name>
</gene>
<dbReference type="SUPFAM" id="SSF56300">
    <property type="entry name" value="Metallo-dependent phosphatases"/>
    <property type="match status" value="1"/>
</dbReference>
<evidence type="ECO:0000256" key="7">
    <source>
        <dbReference type="RuleBase" id="RU363069"/>
    </source>
</evidence>
<dbReference type="PANTHER" id="PTHR30337">
    <property type="entry name" value="COMPONENT OF ATP-DEPENDENT DSDNA EXONUCLEASE"/>
    <property type="match status" value="1"/>
</dbReference>
<proteinExistence type="inferred from homology"/>
<keyword evidence="7" id="KW-0235">DNA replication</keyword>
<feature type="domain" description="Nuclease SbcCD subunit D C-terminal" evidence="9">
    <location>
        <begin position="286"/>
        <end position="373"/>
    </location>
</feature>
<protein>
    <recommendedName>
        <fullName evidence="3 7">Nuclease SbcCD subunit D</fullName>
    </recommendedName>
</protein>
<evidence type="ECO:0000256" key="1">
    <source>
        <dbReference type="ARBA" id="ARBA00010555"/>
    </source>
</evidence>
<dbReference type="EMBL" id="PVXQ01000027">
    <property type="protein sequence ID" value="PRR81576.1"/>
    <property type="molecule type" value="Genomic_DNA"/>
</dbReference>
<accession>A0A2T0BCF2</accession>
<comment type="similarity">
    <text evidence="1 7">Belongs to the SbcD family.</text>
</comment>
<keyword evidence="11" id="KW-1185">Reference proteome</keyword>
<sequence>MKIIHTGDWHIGKIVNEFSMIEDQRYILNSLVALIKREKPDVLVIAGDIYDRSIPPVEAVELLNEIFSKVLIEHKVKIIAISGNHDSGERVAFGSEILAKKGLYISGIIENEIKKVTLKDQLGEINFYLVPYVDPAVIRRKYENPDIKNHNDAMVFHVRQIEKNMDKSARNVLVAHGYVTLKREEAIEAEGEDKYKLADIKTSDSERPLSIGGTDLIDGKIFENFDYVALGHLHGRQKIGRDTIRYSGSLLKYSFSEINHKNGVTIVEFNGDKEPIIRQEELIPIRNMRIIKGPIKDLIKTSLEDKCNEKDYIQAILTDEGKIMDPIGKLRGVYPNIMLLKREEKSNIRQSETSASKGYKNKSELELFKEFYNRIGTGEMSANKEAIIKDVIDQVLKGERDK</sequence>
<organism evidence="10 11">
    <name type="scientific">Clostridium vincentii</name>
    <dbReference type="NCBI Taxonomy" id="52704"/>
    <lineage>
        <taxon>Bacteria</taxon>
        <taxon>Bacillati</taxon>
        <taxon>Bacillota</taxon>
        <taxon>Clostridia</taxon>
        <taxon>Eubacteriales</taxon>
        <taxon>Clostridiaceae</taxon>
        <taxon>Clostridium</taxon>
    </lineage>
</organism>
<dbReference type="PANTHER" id="PTHR30337:SF0">
    <property type="entry name" value="NUCLEASE SBCCD SUBUNIT D"/>
    <property type="match status" value="1"/>
</dbReference>
<comment type="function">
    <text evidence="7">SbcCD cleaves DNA hairpin structures. These structures can inhibit DNA replication and are intermediates in certain DNA recombination reactions. The complex acts as a 3'-&gt;5' double strand exonuclease that can open hairpins. It also has a 5' single-strand endonuclease activity.</text>
</comment>
<dbReference type="Gene3D" id="3.60.21.10">
    <property type="match status" value="1"/>
</dbReference>
<evidence type="ECO:0000256" key="5">
    <source>
        <dbReference type="ARBA" id="ARBA00022801"/>
    </source>
</evidence>
<keyword evidence="7" id="KW-0255">Endonuclease</keyword>
<dbReference type="GO" id="GO:0006310">
    <property type="term" value="P:DNA recombination"/>
    <property type="evidence" value="ECO:0007669"/>
    <property type="project" value="UniProtKB-KW"/>
</dbReference>
<evidence type="ECO:0000313" key="10">
    <source>
        <dbReference type="EMBL" id="PRR81576.1"/>
    </source>
</evidence>
<comment type="caution">
    <text evidence="10">The sequence shown here is derived from an EMBL/GenBank/DDBJ whole genome shotgun (WGS) entry which is preliminary data.</text>
</comment>
<reference evidence="10 11" key="1">
    <citation type="submission" date="2018-03" db="EMBL/GenBank/DDBJ databases">
        <title>Genome sequence of Clostridium vincentii DSM 10228.</title>
        <authorList>
            <person name="Poehlein A."/>
            <person name="Daniel R."/>
        </authorList>
    </citation>
    <scope>NUCLEOTIDE SEQUENCE [LARGE SCALE GENOMIC DNA]</scope>
    <source>
        <strain evidence="10 11">DSM 10228</strain>
    </source>
</reference>
<evidence type="ECO:0000256" key="3">
    <source>
        <dbReference type="ARBA" id="ARBA00013365"/>
    </source>
</evidence>
<dbReference type="Proteomes" id="UP000239471">
    <property type="component" value="Unassembled WGS sequence"/>
</dbReference>
<dbReference type="RefSeq" id="WP_106060352.1">
    <property type="nucleotide sequence ID" value="NZ_PVXQ01000027.1"/>
</dbReference>
<dbReference type="InterPro" id="IPR004843">
    <property type="entry name" value="Calcineurin-like_PHP"/>
</dbReference>
<dbReference type="InterPro" id="IPR050535">
    <property type="entry name" value="DNA_Repair-Maintenance_Comp"/>
</dbReference>
<keyword evidence="4 7" id="KW-0540">Nuclease</keyword>
<dbReference type="GO" id="GO:0006260">
    <property type="term" value="P:DNA replication"/>
    <property type="evidence" value="ECO:0007669"/>
    <property type="project" value="UniProtKB-KW"/>
</dbReference>
<comment type="subunit">
    <text evidence="2 7">Heterodimer of SbcC and SbcD.</text>
</comment>
<dbReference type="OrthoDB" id="9773856at2"/>